<protein>
    <submittedName>
        <fullName evidence="1">Uncharacterized protein</fullName>
    </submittedName>
</protein>
<sequence>MPFKRKLPDRATLAAHCDDGMTPAKIAERYDCRLDSVRHQLQTYGLLAVKPKSIPIEMAGKGPAPQDRSKRGIFLHADRVTIMRDTACEFGGLAIRPLSLPRISMHIAQLAKKHPSLMGGQNA</sequence>
<gene>
    <name evidence="1" type="ORF">GUK36_40090</name>
</gene>
<reference evidence="1 2" key="1">
    <citation type="submission" date="2020-01" db="EMBL/GenBank/DDBJ databases">
        <title>Rhizobium genotypes associated with high levels of biological nitrogen fixation by grain legumes in a temperate-maritime cropping system.</title>
        <authorList>
            <person name="Maluk M."/>
            <person name="Francesc Ferrando Molina F."/>
            <person name="Lopez Del Egido L."/>
            <person name="Lafos M."/>
            <person name="Langarica-Fuentes A."/>
            <person name="Gebre Yohannes G."/>
            <person name="Young M.W."/>
            <person name="Martin P."/>
            <person name="Gantlett R."/>
            <person name="Kenicer G."/>
            <person name="Hawes C."/>
            <person name="Begg G.S."/>
            <person name="Quilliam R.S."/>
            <person name="Squire G.R."/>
            <person name="Poole P.S."/>
            <person name="Young P.W."/>
            <person name="Iannetta P.M."/>
            <person name="James E.K."/>
        </authorList>
    </citation>
    <scope>NUCLEOTIDE SEQUENCE [LARGE SCALE GENOMIC DNA]</scope>
    <source>
        <strain evidence="1 2">JHI944</strain>
    </source>
</reference>
<evidence type="ECO:0000313" key="2">
    <source>
        <dbReference type="Proteomes" id="UP000471409"/>
    </source>
</evidence>
<dbReference type="EMBL" id="WXXP01000534">
    <property type="protein sequence ID" value="NEK55433.1"/>
    <property type="molecule type" value="Genomic_DNA"/>
</dbReference>
<proteinExistence type="predicted"/>
<dbReference type="RefSeq" id="WP_164001272.1">
    <property type="nucleotide sequence ID" value="NZ_WXXP01000534.1"/>
</dbReference>
<evidence type="ECO:0000313" key="1">
    <source>
        <dbReference type="EMBL" id="NEK55433.1"/>
    </source>
</evidence>
<organism evidence="1 2">
    <name type="scientific">Rhizobium leguminosarum</name>
    <dbReference type="NCBI Taxonomy" id="384"/>
    <lineage>
        <taxon>Bacteria</taxon>
        <taxon>Pseudomonadati</taxon>
        <taxon>Pseudomonadota</taxon>
        <taxon>Alphaproteobacteria</taxon>
        <taxon>Hyphomicrobiales</taxon>
        <taxon>Rhizobiaceae</taxon>
        <taxon>Rhizobium/Agrobacterium group</taxon>
        <taxon>Rhizobium</taxon>
    </lineage>
</organism>
<dbReference type="Proteomes" id="UP000471409">
    <property type="component" value="Unassembled WGS sequence"/>
</dbReference>
<dbReference type="AlphaFoldDB" id="A0A6P0DTQ8"/>
<accession>A0A6P0DTQ8</accession>
<comment type="caution">
    <text evidence="1">The sequence shown here is derived from an EMBL/GenBank/DDBJ whole genome shotgun (WGS) entry which is preliminary data.</text>
</comment>
<name>A0A6P0DTQ8_RHILE</name>